<evidence type="ECO:0008006" key="3">
    <source>
        <dbReference type="Google" id="ProtNLM"/>
    </source>
</evidence>
<dbReference type="Proteomes" id="UP000677515">
    <property type="component" value="Chromosome"/>
</dbReference>
<name>A0ABN6DF86_ERWRD</name>
<reference evidence="1 2" key="1">
    <citation type="submission" date="2021-01" db="EMBL/GenBank/DDBJ databases">
        <title>Complete genome sequence of Erwinia rhapontici MAFF 311153.</title>
        <authorList>
            <person name="Morohoshi T."/>
            <person name="Someya N."/>
        </authorList>
    </citation>
    <scope>NUCLEOTIDE SEQUENCE [LARGE SCALE GENOMIC DNA]</scope>
    <source>
        <strain evidence="1 2">MAFF 311153</strain>
    </source>
</reference>
<evidence type="ECO:0000313" key="2">
    <source>
        <dbReference type="Proteomes" id="UP000677515"/>
    </source>
</evidence>
<proteinExistence type="predicted"/>
<sequence length="61" mass="7125">MNFRRMGKQRLKVSNPVPLAIEIDLNMLAQRFVRSLEKDRGYPLIMRMDNGPKMISPTLVH</sequence>
<accession>A0ABN6DF86</accession>
<organism evidence="1 2">
    <name type="scientific">Erwinia rhapontici</name>
    <name type="common">Pectobacterium rhapontici</name>
    <dbReference type="NCBI Taxonomy" id="55212"/>
    <lineage>
        <taxon>Bacteria</taxon>
        <taxon>Pseudomonadati</taxon>
        <taxon>Pseudomonadota</taxon>
        <taxon>Gammaproteobacteria</taxon>
        <taxon>Enterobacterales</taxon>
        <taxon>Erwiniaceae</taxon>
        <taxon>Erwinia</taxon>
    </lineage>
</organism>
<gene>
    <name evidence="1" type="ORF">ERHA53_08310</name>
</gene>
<keyword evidence="2" id="KW-1185">Reference proteome</keyword>
<evidence type="ECO:0000313" key="1">
    <source>
        <dbReference type="EMBL" id="BCQ33488.1"/>
    </source>
</evidence>
<dbReference type="EMBL" id="AP024329">
    <property type="protein sequence ID" value="BCQ33488.1"/>
    <property type="molecule type" value="Genomic_DNA"/>
</dbReference>
<protein>
    <recommendedName>
        <fullName evidence="3">Integrase-like protein</fullName>
    </recommendedName>
</protein>